<dbReference type="Proteomes" id="UP000032024">
    <property type="component" value="Chromosome"/>
</dbReference>
<evidence type="ECO:0000256" key="1">
    <source>
        <dbReference type="ARBA" id="ARBA00022475"/>
    </source>
</evidence>
<dbReference type="PATRIC" id="fig|1398.18.peg.2977"/>
<dbReference type="GeneID" id="93260477"/>
<accession>A0A0C5CAT5</accession>
<keyword evidence="8" id="KW-1185">Reference proteome</keyword>
<protein>
    <recommendedName>
        <fullName evidence="5">UPF0344 protein HMPREF3213_00733</fullName>
    </recommendedName>
</protein>
<reference evidence="6" key="1">
    <citation type="submission" date="2015-01" db="EMBL/GenBank/DDBJ databases">
        <title>Comparative genome analysis of Bacillus coagulans HM-08, Clostridium butyricum HM-68, Bacillus subtilis HM-66 and Bacillus licheniformis BL-09.</title>
        <authorList>
            <person name="Zhang H."/>
        </authorList>
    </citation>
    <scope>NUCLEOTIDE SEQUENCE [LARGE SCALE GENOMIC DNA]</scope>
    <source>
        <strain evidence="6">HM-08</strain>
    </source>
</reference>
<keyword evidence="3 5" id="KW-1133">Transmembrane helix</keyword>
<keyword evidence="4 5" id="KW-0472">Membrane</keyword>
<evidence type="ECO:0000313" key="7">
    <source>
        <dbReference type="EMBL" id="KWZ84815.1"/>
    </source>
</evidence>
<dbReference type="Proteomes" id="UP000070376">
    <property type="component" value="Unassembled WGS sequence"/>
</dbReference>
<reference evidence="9" key="3">
    <citation type="submission" date="2016-01" db="EMBL/GenBank/DDBJ databases">
        <authorList>
            <person name="Mitreva M."/>
            <person name="Pepin K.H."/>
            <person name="Mihindukulasuriya K.A."/>
            <person name="Fulton R."/>
            <person name="Fronick C."/>
            <person name="O'Laughlin M."/>
            <person name="Miner T."/>
            <person name="Herter B."/>
            <person name="Rosa B.A."/>
            <person name="Cordes M."/>
            <person name="Tomlinson C."/>
            <person name="Wollam A."/>
            <person name="Palsikar V.B."/>
            <person name="Mardis E.R."/>
            <person name="Wilson R.K."/>
        </authorList>
    </citation>
    <scope>NUCLEOTIDE SEQUENCE [LARGE SCALE GENOMIC DNA]</scope>
    <source>
        <strain evidence="9">GED7749B</strain>
    </source>
</reference>
<proteinExistence type="inferred from homology"/>
<dbReference type="EMBL" id="LRPN01000026">
    <property type="protein sequence ID" value="KWZ84815.1"/>
    <property type="molecule type" value="Genomic_DNA"/>
</dbReference>
<name>A0A0C5CAT5_HEYCO</name>
<sequence>MLTRTDAHVTTWVIAILLFILALFLHRAGKEKAFKTVQMVLRLFYILVIVTGALLFFHNQRLDPALYGLKLLGGILVIGMMEMITLRLSKRKSTGILWVLLIIFFAAVLYLGLRLPMGWHPFY</sequence>
<feature type="transmembrane region" description="Helical" evidence="5">
    <location>
        <begin position="96"/>
        <end position="113"/>
    </location>
</feature>
<evidence type="ECO:0000256" key="2">
    <source>
        <dbReference type="ARBA" id="ARBA00022692"/>
    </source>
</evidence>
<evidence type="ECO:0000256" key="4">
    <source>
        <dbReference type="ARBA" id="ARBA00023136"/>
    </source>
</evidence>
<reference evidence="7" key="4">
    <citation type="submission" date="2016-01" db="EMBL/GenBank/DDBJ databases">
        <authorList>
            <person name="Oliw E.H."/>
        </authorList>
    </citation>
    <scope>NUCLEOTIDE SEQUENCE [LARGE SCALE GENOMIC DNA]</scope>
    <source>
        <strain evidence="7">GED7749B</strain>
    </source>
</reference>
<dbReference type="RefSeq" id="WP_014095756.1">
    <property type="nucleotide sequence ID" value="NZ_CP010525.1"/>
</dbReference>
<feature type="transmembrane region" description="Helical" evidence="5">
    <location>
        <begin position="40"/>
        <end position="58"/>
    </location>
</feature>
<dbReference type="InterPro" id="IPR010899">
    <property type="entry name" value="UPF0344"/>
</dbReference>
<reference evidence="8" key="2">
    <citation type="submission" date="2015-01" db="EMBL/GenBank/DDBJ databases">
        <title>Comparative genome analysis of Bacillus coagulans HM-08, Clostridium butyricum HM-68, Bacillus subtilis HM-66 and Bacillus paralicheniformis BL-09.</title>
        <authorList>
            <person name="Zhang H."/>
        </authorList>
    </citation>
    <scope>NUCLEOTIDE SEQUENCE [LARGE SCALE GENOMIC DNA]</scope>
    <source>
        <strain evidence="8">HM-08</strain>
    </source>
</reference>
<evidence type="ECO:0000313" key="6">
    <source>
        <dbReference type="EMBL" id="AJO23799.1"/>
    </source>
</evidence>
<feature type="transmembrane region" description="Helical" evidence="5">
    <location>
        <begin position="64"/>
        <end position="84"/>
    </location>
</feature>
<dbReference type="GO" id="GO:0005886">
    <property type="term" value="C:plasma membrane"/>
    <property type="evidence" value="ECO:0007669"/>
    <property type="project" value="UniProtKB-SubCell"/>
</dbReference>
<comment type="subcellular location">
    <subcellularLocation>
        <location evidence="5">Cell membrane</location>
        <topology evidence="5">Multi-pass membrane protein</topology>
    </subcellularLocation>
</comment>
<dbReference type="Pfam" id="PF07457">
    <property type="entry name" value="DUF1516"/>
    <property type="match status" value="1"/>
</dbReference>
<dbReference type="HAMAP" id="MF_01536">
    <property type="entry name" value="UPF0344"/>
    <property type="match status" value="1"/>
</dbReference>
<organism evidence="7 9">
    <name type="scientific">Heyndrickxia coagulans</name>
    <name type="common">Weizmannia coagulans</name>
    <dbReference type="NCBI Taxonomy" id="1398"/>
    <lineage>
        <taxon>Bacteria</taxon>
        <taxon>Bacillati</taxon>
        <taxon>Bacillota</taxon>
        <taxon>Bacilli</taxon>
        <taxon>Bacillales</taxon>
        <taxon>Bacillaceae</taxon>
        <taxon>Heyndrickxia</taxon>
    </lineage>
</organism>
<dbReference type="STRING" id="1398.AB434_2306"/>
<comment type="similarity">
    <text evidence="5">Belongs to the UPF0344 family.</text>
</comment>
<gene>
    <name evidence="7" type="ORF">HMPREF3213_00733</name>
    <name evidence="6" type="ORF">SB48_HM08orf04802</name>
</gene>
<dbReference type="EMBL" id="CP010525">
    <property type="protein sequence ID" value="AJO23799.1"/>
    <property type="molecule type" value="Genomic_DNA"/>
</dbReference>
<feature type="transmembrane region" description="Helical" evidence="5">
    <location>
        <begin position="12"/>
        <end position="28"/>
    </location>
</feature>
<dbReference type="AlphaFoldDB" id="A0A0C5CAT5"/>
<evidence type="ECO:0000313" key="8">
    <source>
        <dbReference type="Proteomes" id="UP000032024"/>
    </source>
</evidence>
<keyword evidence="1 5" id="KW-1003">Cell membrane</keyword>
<evidence type="ECO:0000313" key="9">
    <source>
        <dbReference type="Proteomes" id="UP000070376"/>
    </source>
</evidence>
<keyword evidence="2 5" id="KW-0812">Transmembrane</keyword>
<evidence type="ECO:0000256" key="3">
    <source>
        <dbReference type="ARBA" id="ARBA00022989"/>
    </source>
</evidence>
<evidence type="ECO:0000256" key="5">
    <source>
        <dbReference type="HAMAP-Rule" id="MF_01536"/>
    </source>
</evidence>